<dbReference type="AlphaFoldDB" id="A0A8H2XQ69"/>
<name>A0A8H2XQ69_9AGAM</name>
<proteinExistence type="predicted"/>
<accession>A0A8H2XQ69</accession>
<evidence type="ECO:0000313" key="3">
    <source>
        <dbReference type="Proteomes" id="UP000663850"/>
    </source>
</evidence>
<feature type="region of interest" description="Disordered" evidence="1">
    <location>
        <begin position="173"/>
        <end position="203"/>
    </location>
</feature>
<evidence type="ECO:0000313" key="2">
    <source>
        <dbReference type="EMBL" id="CAE6432449.1"/>
    </source>
</evidence>
<feature type="compositionally biased region" description="Low complexity" evidence="1">
    <location>
        <begin position="313"/>
        <end position="323"/>
    </location>
</feature>
<feature type="compositionally biased region" description="Basic and acidic residues" evidence="1">
    <location>
        <begin position="126"/>
        <end position="141"/>
    </location>
</feature>
<feature type="region of interest" description="Disordered" evidence="1">
    <location>
        <begin position="233"/>
        <end position="327"/>
    </location>
</feature>
<feature type="region of interest" description="Disordered" evidence="1">
    <location>
        <begin position="117"/>
        <end position="149"/>
    </location>
</feature>
<feature type="compositionally biased region" description="Polar residues" evidence="1">
    <location>
        <begin position="173"/>
        <end position="182"/>
    </location>
</feature>
<gene>
    <name evidence="2" type="ORF">RDB_LOCUS20791</name>
</gene>
<organism evidence="2 3">
    <name type="scientific">Rhizoctonia solani</name>
    <dbReference type="NCBI Taxonomy" id="456999"/>
    <lineage>
        <taxon>Eukaryota</taxon>
        <taxon>Fungi</taxon>
        <taxon>Dikarya</taxon>
        <taxon>Basidiomycota</taxon>
        <taxon>Agaricomycotina</taxon>
        <taxon>Agaricomycetes</taxon>
        <taxon>Cantharellales</taxon>
        <taxon>Ceratobasidiaceae</taxon>
        <taxon>Rhizoctonia</taxon>
    </lineage>
</organism>
<feature type="compositionally biased region" description="Low complexity" evidence="1">
    <location>
        <begin position="264"/>
        <end position="294"/>
    </location>
</feature>
<comment type="caution">
    <text evidence="2">The sequence shown here is derived from an EMBL/GenBank/DDBJ whole genome shotgun (WGS) entry which is preliminary data.</text>
</comment>
<sequence>MLTLSRGKLPRSAMKLQLPALYHHRPTRTLAPISESWYSLLPTEEQATENPVPPSPRRTTSYIICHFVLGRPPSYHAGIETFSNSLSVFLSINEIASLFIFMCIEMNKKRSSVWIKNGDQTGQTSDPHEDFPSVAPDHHPMPSDQNLPVVPKRRPRRAAAAVAAGRLSSVFTQQVLEETQSPPRKRHRPLRVRNDSSDFEEDASDLEMHSPLPMHAESKSNPIIVDSSPVRVQSRVMPTPAGSQSSTSHKPRTAPVIMEVLLSRSARVPPRTATPRVTTSATPSTLPAPASKPAGSTQKDPKPQNTKPNVFKSSVSQPSSSKSAQLKTRYVRVSETNQEIDYITGDSMVRIWKDGIDRNAYKYSQELAKNL</sequence>
<reference evidence="2" key="1">
    <citation type="submission" date="2021-01" db="EMBL/GenBank/DDBJ databases">
        <authorList>
            <person name="Kaushik A."/>
        </authorList>
    </citation>
    <scope>NUCLEOTIDE SEQUENCE</scope>
    <source>
        <strain evidence="2">Type strain: AG8-Rh-89/</strain>
    </source>
</reference>
<dbReference type="EMBL" id="CAJMWZ010001151">
    <property type="protein sequence ID" value="CAE6432449.1"/>
    <property type="molecule type" value="Genomic_DNA"/>
</dbReference>
<feature type="compositionally biased region" description="Polar residues" evidence="1">
    <location>
        <begin position="295"/>
        <end position="312"/>
    </location>
</feature>
<evidence type="ECO:0000256" key="1">
    <source>
        <dbReference type="SAM" id="MobiDB-lite"/>
    </source>
</evidence>
<dbReference type="Proteomes" id="UP000663850">
    <property type="component" value="Unassembled WGS sequence"/>
</dbReference>
<protein>
    <submittedName>
        <fullName evidence="2">Uncharacterized protein</fullName>
    </submittedName>
</protein>